<evidence type="ECO:0000313" key="1">
    <source>
        <dbReference type="Proteomes" id="UP000887565"/>
    </source>
</evidence>
<accession>A0A915IR14</accession>
<organism evidence="1 2">
    <name type="scientific">Romanomermis culicivorax</name>
    <name type="common">Nematode worm</name>
    <dbReference type="NCBI Taxonomy" id="13658"/>
    <lineage>
        <taxon>Eukaryota</taxon>
        <taxon>Metazoa</taxon>
        <taxon>Ecdysozoa</taxon>
        <taxon>Nematoda</taxon>
        <taxon>Enoplea</taxon>
        <taxon>Dorylaimia</taxon>
        <taxon>Mermithida</taxon>
        <taxon>Mermithoidea</taxon>
        <taxon>Mermithidae</taxon>
        <taxon>Romanomermis</taxon>
    </lineage>
</organism>
<dbReference type="Proteomes" id="UP000887565">
    <property type="component" value="Unplaced"/>
</dbReference>
<dbReference type="AlphaFoldDB" id="A0A915IR14"/>
<sequence length="87" mass="9433">MILVGSKGPSLSGSLDGEVTFSPDKSDSFNRDVINVVELLSSGRDDSPCGIIENFELNIDQMSVLQLHASYMMIVDSLPLIMAARFP</sequence>
<dbReference type="WBParaSite" id="nRc.2.0.1.t16447-RA">
    <property type="protein sequence ID" value="nRc.2.0.1.t16447-RA"/>
    <property type="gene ID" value="nRc.2.0.1.g16447"/>
</dbReference>
<protein>
    <submittedName>
        <fullName evidence="2">Uncharacterized protein</fullName>
    </submittedName>
</protein>
<proteinExistence type="predicted"/>
<evidence type="ECO:0000313" key="2">
    <source>
        <dbReference type="WBParaSite" id="nRc.2.0.1.t16447-RA"/>
    </source>
</evidence>
<keyword evidence="1" id="KW-1185">Reference proteome</keyword>
<reference evidence="2" key="1">
    <citation type="submission" date="2022-11" db="UniProtKB">
        <authorList>
            <consortium name="WormBaseParasite"/>
        </authorList>
    </citation>
    <scope>IDENTIFICATION</scope>
</reference>
<name>A0A915IR14_ROMCU</name>